<feature type="transmembrane region" description="Helical" evidence="1">
    <location>
        <begin position="445"/>
        <end position="469"/>
    </location>
</feature>
<reference evidence="3" key="1">
    <citation type="journal article" date="2019" name="Int. J. Syst. Evol. Microbiol.">
        <title>The Global Catalogue of Microorganisms (GCM) 10K type strain sequencing project: providing services to taxonomists for standard genome sequencing and annotation.</title>
        <authorList>
            <consortium name="The Broad Institute Genomics Platform"/>
            <consortium name="The Broad Institute Genome Sequencing Center for Infectious Disease"/>
            <person name="Wu L."/>
            <person name="Ma J."/>
        </authorList>
    </citation>
    <scope>NUCLEOTIDE SEQUENCE [LARGE SCALE GENOMIC DNA]</scope>
    <source>
        <strain evidence="3">KACC 14249</strain>
    </source>
</reference>
<feature type="transmembrane region" description="Helical" evidence="1">
    <location>
        <begin position="13"/>
        <end position="32"/>
    </location>
</feature>
<keyword evidence="1" id="KW-0472">Membrane</keyword>
<dbReference type="RefSeq" id="WP_345718464.1">
    <property type="nucleotide sequence ID" value="NZ_BAABFP010000008.1"/>
</dbReference>
<feature type="transmembrane region" description="Helical" evidence="1">
    <location>
        <begin position="107"/>
        <end position="126"/>
    </location>
</feature>
<feature type="transmembrane region" description="Helical" evidence="1">
    <location>
        <begin position="228"/>
        <end position="247"/>
    </location>
</feature>
<proteinExistence type="predicted"/>
<gene>
    <name evidence="2" type="ORF">ACFQDO_07650</name>
</gene>
<keyword evidence="1" id="KW-0812">Transmembrane</keyword>
<feature type="transmembrane region" description="Helical" evidence="1">
    <location>
        <begin position="384"/>
        <end position="401"/>
    </location>
</feature>
<feature type="transmembrane region" description="Helical" evidence="1">
    <location>
        <begin position="39"/>
        <end position="61"/>
    </location>
</feature>
<feature type="transmembrane region" description="Helical" evidence="1">
    <location>
        <begin position="331"/>
        <end position="354"/>
    </location>
</feature>
<dbReference type="EMBL" id="JBHSRD010000003">
    <property type="protein sequence ID" value="MFC6007002.1"/>
    <property type="molecule type" value="Genomic_DNA"/>
</dbReference>
<evidence type="ECO:0000313" key="3">
    <source>
        <dbReference type="Proteomes" id="UP001596189"/>
    </source>
</evidence>
<dbReference type="Pfam" id="PF20176">
    <property type="entry name" value="DUF6541"/>
    <property type="match status" value="1"/>
</dbReference>
<feature type="transmembrane region" description="Helical" evidence="1">
    <location>
        <begin position="408"/>
        <end position="425"/>
    </location>
</feature>
<keyword evidence="3" id="KW-1185">Reference proteome</keyword>
<feature type="transmembrane region" description="Helical" evidence="1">
    <location>
        <begin position="67"/>
        <end position="87"/>
    </location>
</feature>
<feature type="transmembrane region" description="Helical" evidence="1">
    <location>
        <begin position="200"/>
        <end position="221"/>
    </location>
</feature>
<keyword evidence="1" id="KW-1133">Transmembrane helix</keyword>
<name>A0ABW1JDK2_9ACTN</name>
<feature type="transmembrane region" description="Helical" evidence="1">
    <location>
        <begin position="481"/>
        <end position="504"/>
    </location>
</feature>
<sequence length="658" mass="67288">MSGGGVLGSWWDAVPTLLAAAALLLVPGVLVVRAAGLRGVLAAGAAPAVSASVLSVAAVLAGGVGLAWGWPTVAVSIGVAVALALLVRRLPASTREPLDPPPTLGTALGVAAGAVLVLATLGRGIGRPGALSQTYDAVFHLNAVRWVLDHQDGSSLHLAAAGRGSGQPGFYPGAWHDLVALVAKRPGTSTVVDVVGAANLTAMTVAALAWPLGCAALAHVTLGRRWRLAAAVAGVLSAGFTAAPYLLLSFGVLWPNAMAVSLLPGLLALLVRSVEGRGWREGLVLLGALPGLALVHPGGLFAFGVLALPMVALAAAPGVRTAWVRRPRRTAVVLLGVLAAAALAATIVASSPLVRAVSQHDWRARESVAQAAGEVLLNAQLGGPAAWVLSATVVVGAVVAWREPRTRWIVVSHVAGALLFVLAAGSDSRLSQALTGLWYNDSFRLAALAPVTGVALAAAGVLSAADALTRRLPQVTGVARPAAAVLPVAVVLTIVVVGSGGLSWRDHTTRIRLSYSGTAYLGPGERALLQRLANEVPPGAVVAGSPWNGTALSYALADRRSLFPHLVSGWDTDRELVAGHLDQVAQDPRVCPALDRLGVRWVVGGESSFWTRDRRQAKYAGMVDLAGRAGLRAVDRGGRLTLYEVTACGAIDPRGAQL</sequence>
<accession>A0ABW1JDK2</accession>
<protein>
    <submittedName>
        <fullName evidence="2">DUF6541 family protein</fullName>
    </submittedName>
</protein>
<evidence type="ECO:0000313" key="2">
    <source>
        <dbReference type="EMBL" id="MFC6007002.1"/>
    </source>
</evidence>
<evidence type="ECO:0000256" key="1">
    <source>
        <dbReference type="SAM" id="Phobius"/>
    </source>
</evidence>
<dbReference type="Proteomes" id="UP001596189">
    <property type="component" value="Unassembled WGS sequence"/>
</dbReference>
<organism evidence="2 3">
    <name type="scientific">Angustibacter luteus</name>
    <dbReference type="NCBI Taxonomy" id="658456"/>
    <lineage>
        <taxon>Bacteria</taxon>
        <taxon>Bacillati</taxon>
        <taxon>Actinomycetota</taxon>
        <taxon>Actinomycetes</taxon>
        <taxon>Kineosporiales</taxon>
        <taxon>Kineosporiaceae</taxon>
    </lineage>
</organism>
<dbReference type="InterPro" id="IPR046671">
    <property type="entry name" value="DUF6541"/>
</dbReference>
<feature type="transmembrane region" description="Helical" evidence="1">
    <location>
        <begin position="301"/>
        <end position="319"/>
    </location>
</feature>
<comment type="caution">
    <text evidence="2">The sequence shown here is derived from an EMBL/GenBank/DDBJ whole genome shotgun (WGS) entry which is preliminary data.</text>
</comment>